<comment type="caution">
    <text evidence="2">The sequence shown here is derived from an EMBL/GenBank/DDBJ whole genome shotgun (WGS) entry which is preliminary data.</text>
</comment>
<dbReference type="Proteomes" id="UP000266743">
    <property type="component" value="Chromosome 10"/>
</dbReference>
<dbReference type="PROSITE" id="PS50088">
    <property type="entry name" value="ANK_REPEAT"/>
    <property type="match status" value="2"/>
</dbReference>
<dbReference type="SMART" id="SM00248">
    <property type="entry name" value="ANK"/>
    <property type="match status" value="3"/>
</dbReference>
<keyword evidence="1" id="KW-0040">ANK repeat</keyword>
<dbReference type="Pfam" id="PF12796">
    <property type="entry name" value="Ank_2"/>
    <property type="match status" value="1"/>
</dbReference>
<dbReference type="GO" id="GO:0005634">
    <property type="term" value="C:nucleus"/>
    <property type="evidence" value="ECO:0007669"/>
    <property type="project" value="TreeGrafter"/>
</dbReference>
<dbReference type="PANTHER" id="PTHR24183">
    <property type="entry name" value="FIBRONECTIN TYPE 3 AND ANKYRIN REPEAT DOMAINS PROTEIN 1"/>
    <property type="match status" value="1"/>
</dbReference>
<feature type="repeat" description="ANK" evidence="1">
    <location>
        <begin position="226"/>
        <end position="251"/>
    </location>
</feature>
<dbReference type="InterPro" id="IPR036770">
    <property type="entry name" value="Ankyrin_rpt-contain_sf"/>
</dbReference>
<accession>A0A3L6KYZ5</accession>
<name>A0A3L6KYZ5_9TRYP</name>
<dbReference type="EMBL" id="QSBY01000010">
    <property type="protein sequence ID" value="RHW69594.1"/>
    <property type="molecule type" value="Genomic_DNA"/>
</dbReference>
<proteinExistence type="predicted"/>
<gene>
    <name evidence="2" type="ORF">DPX39_100046400</name>
</gene>
<dbReference type="PROSITE" id="PS50297">
    <property type="entry name" value="ANK_REP_REGION"/>
    <property type="match status" value="1"/>
</dbReference>
<protein>
    <submittedName>
        <fullName evidence="2">Ankyrin repeats (3 copies)</fullName>
    </submittedName>
</protein>
<organism evidence="2 3">
    <name type="scientific">Trypanosoma brucei equiperdum</name>
    <dbReference type="NCBI Taxonomy" id="630700"/>
    <lineage>
        <taxon>Eukaryota</taxon>
        <taxon>Discoba</taxon>
        <taxon>Euglenozoa</taxon>
        <taxon>Kinetoplastea</taxon>
        <taxon>Metakinetoplastina</taxon>
        <taxon>Trypanosomatida</taxon>
        <taxon>Trypanosomatidae</taxon>
        <taxon>Trypanosoma</taxon>
    </lineage>
</organism>
<reference evidence="2 3" key="1">
    <citation type="submission" date="2018-09" db="EMBL/GenBank/DDBJ databases">
        <title>whole genome sequence of T. equiperdum IVM-t1 strain.</title>
        <authorList>
            <person name="Suganuma K."/>
        </authorList>
    </citation>
    <scope>NUCLEOTIDE SEQUENCE [LARGE SCALE GENOMIC DNA]</scope>
    <source>
        <strain evidence="2 3">IVM-t1</strain>
    </source>
</reference>
<evidence type="ECO:0000313" key="2">
    <source>
        <dbReference type="EMBL" id="RHW69594.1"/>
    </source>
</evidence>
<dbReference type="PANTHER" id="PTHR24183:SF1">
    <property type="entry name" value="FIBRONECTIN TYPE 3 AND ANKYRIN REPEAT DOMAINS PROTEIN 1"/>
    <property type="match status" value="1"/>
</dbReference>
<evidence type="ECO:0000313" key="3">
    <source>
        <dbReference type="Proteomes" id="UP000266743"/>
    </source>
</evidence>
<sequence>MQQVGEQFPSEELRGSNDYRGCKWYRTEGVHSSMDSNIVSTGAACEYSGPCVLRSFRTAPAISWESFQVIRKGKVVLGGAHEGAIAEDLAKLCNIYNKTDGPTSTNTNSNNPSGARGNDINLPVKSIGKFLEDQLPGLCDKRGDSLYRGATFLLLGVLTGNIALAERCLEWGANPNEMSFLSEPFATLDQMRHGYSPMFVAIITGNIAMMNLLHSAGGSLIVYDRWGRTPLHAALALADREVIQWLVEKGAPRCLGNTAPVLQGVTMCPDLSPVHLALNPRPKLSIGHQVGLPGNDEAKIVGMKEGDTEKAALCHCWSGLPKGYCGCIDDMFLRWSYDRLHSRWQPGITFTETSAAHPSKASKRPKAA</sequence>
<feature type="repeat" description="ANK" evidence="1">
    <location>
        <begin position="193"/>
        <end position="225"/>
    </location>
</feature>
<dbReference type="AlphaFoldDB" id="A0A3L6KYZ5"/>
<dbReference type="Gene3D" id="1.25.40.20">
    <property type="entry name" value="Ankyrin repeat-containing domain"/>
    <property type="match status" value="1"/>
</dbReference>
<dbReference type="InterPro" id="IPR002110">
    <property type="entry name" value="Ankyrin_rpt"/>
</dbReference>
<dbReference type="SUPFAM" id="SSF48403">
    <property type="entry name" value="Ankyrin repeat"/>
    <property type="match status" value="1"/>
</dbReference>
<evidence type="ECO:0000256" key="1">
    <source>
        <dbReference type="PROSITE-ProRule" id="PRU00023"/>
    </source>
</evidence>